<evidence type="ECO:0000313" key="4">
    <source>
        <dbReference type="EMBL" id="KOO68196.1"/>
    </source>
</evidence>
<name>A0A8E1UQA3_9BACT</name>
<dbReference type="Pfam" id="PF02397">
    <property type="entry name" value="Bac_transf"/>
    <property type="match status" value="1"/>
</dbReference>
<dbReference type="InterPro" id="IPR003362">
    <property type="entry name" value="Bact_transf"/>
</dbReference>
<protein>
    <submittedName>
        <fullName evidence="4">Sugar transferase</fullName>
    </submittedName>
</protein>
<comment type="caution">
    <text evidence="4">The sequence shown here is derived from an EMBL/GenBank/DDBJ whole genome shotgun (WGS) entry which is preliminary data.</text>
</comment>
<evidence type="ECO:0000313" key="5">
    <source>
        <dbReference type="Proteomes" id="UP000036951"/>
    </source>
</evidence>
<keyword evidence="5" id="KW-1185">Reference proteome</keyword>
<proteinExistence type="inferred from homology"/>
<keyword evidence="4" id="KW-0808">Transferase</keyword>
<accession>A0A8E1UQA3</accession>
<feature type="transmembrane region" description="Helical" evidence="2">
    <location>
        <begin position="12"/>
        <end position="35"/>
    </location>
</feature>
<gene>
    <name evidence="4" type="ORF">ACU52_09445</name>
</gene>
<evidence type="ECO:0000259" key="3">
    <source>
        <dbReference type="Pfam" id="PF02397"/>
    </source>
</evidence>
<dbReference type="AlphaFoldDB" id="A0A8E1UQA3"/>
<dbReference type="Proteomes" id="UP000036951">
    <property type="component" value="Unassembled WGS sequence"/>
</dbReference>
<dbReference type="GO" id="GO:0016780">
    <property type="term" value="F:phosphotransferase activity, for other substituted phosphate groups"/>
    <property type="evidence" value="ECO:0007669"/>
    <property type="project" value="TreeGrafter"/>
</dbReference>
<dbReference type="EMBL" id="LFQU01000017">
    <property type="protein sequence ID" value="KOO68196.1"/>
    <property type="molecule type" value="Genomic_DNA"/>
</dbReference>
<keyword evidence="2" id="KW-0472">Membrane</keyword>
<dbReference type="PANTHER" id="PTHR30576">
    <property type="entry name" value="COLANIC BIOSYNTHESIS UDP-GLUCOSE LIPID CARRIER TRANSFERASE"/>
    <property type="match status" value="1"/>
</dbReference>
<evidence type="ECO:0000256" key="1">
    <source>
        <dbReference type="ARBA" id="ARBA00006464"/>
    </source>
</evidence>
<keyword evidence="2" id="KW-0812">Transmembrane</keyword>
<organism evidence="4 5">
    <name type="scientific">Xylanibacter rarus</name>
    <dbReference type="NCBI Taxonomy" id="1676614"/>
    <lineage>
        <taxon>Bacteria</taxon>
        <taxon>Pseudomonadati</taxon>
        <taxon>Bacteroidota</taxon>
        <taxon>Bacteroidia</taxon>
        <taxon>Bacteroidales</taxon>
        <taxon>Prevotellaceae</taxon>
        <taxon>Xylanibacter</taxon>
    </lineage>
</organism>
<sequence length="195" mass="22717">MNATQRAIKRAFDFISAFLGLIILSPLFLIIYIMLKRQKNGPAIFSQERIGYRGKPFTIYKFRTLSKAEDKPQLVAKCDDSNSTKTERFLREHHLDELPQLWNVLIGDMSLVGPRPERKYYIDQIMEIDNSYVLIYEMRPGLTSEATLYNGYTDSMEKMLKRLQMDIHYLENRSLALDFSIIMRTAASIISGKKF</sequence>
<keyword evidence="2" id="KW-1133">Transmembrane helix</keyword>
<dbReference type="OrthoDB" id="9808602at2"/>
<dbReference type="RefSeq" id="WP_053398628.1">
    <property type="nucleotide sequence ID" value="NZ_DAWBWQ010000115.1"/>
</dbReference>
<evidence type="ECO:0000256" key="2">
    <source>
        <dbReference type="SAM" id="Phobius"/>
    </source>
</evidence>
<reference evidence="4 5" key="1">
    <citation type="submission" date="2015-06" db="EMBL/GenBank/DDBJ databases">
        <title>Prevotella sp. 109, sp. nov., a novel member of the family Prevotellaceae isolated from human faeces.</title>
        <authorList>
            <person name="Shkoporov A.N."/>
            <person name="Chaplin A.V."/>
            <person name="Kafarskaia L.I."/>
            <person name="Efimov B.A."/>
        </authorList>
    </citation>
    <scope>NUCLEOTIDE SEQUENCE [LARGE SCALE GENOMIC DNA]</scope>
    <source>
        <strain evidence="4 5">109</strain>
    </source>
</reference>
<comment type="similarity">
    <text evidence="1">Belongs to the bacterial sugar transferase family.</text>
</comment>
<feature type="domain" description="Bacterial sugar transferase" evidence="3">
    <location>
        <begin position="9"/>
        <end position="190"/>
    </location>
</feature>
<dbReference type="PANTHER" id="PTHR30576:SF0">
    <property type="entry name" value="UNDECAPRENYL-PHOSPHATE N-ACETYLGALACTOSAMINYL 1-PHOSPHATE TRANSFERASE-RELATED"/>
    <property type="match status" value="1"/>
</dbReference>